<dbReference type="SMART" id="SM00388">
    <property type="entry name" value="HisKA"/>
    <property type="match status" value="1"/>
</dbReference>
<dbReference type="Gene3D" id="3.30.450.20">
    <property type="entry name" value="PAS domain"/>
    <property type="match status" value="3"/>
</dbReference>
<dbReference type="SMART" id="SM00387">
    <property type="entry name" value="HATPase_c"/>
    <property type="match status" value="1"/>
</dbReference>
<evidence type="ECO:0000313" key="18">
    <source>
        <dbReference type="EMBL" id="MDQ0340570.1"/>
    </source>
</evidence>
<dbReference type="InterPro" id="IPR000700">
    <property type="entry name" value="PAS-assoc_C"/>
</dbReference>
<dbReference type="Gene3D" id="3.30.565.10">
    <property type="entry name" value="Histidine kinase-like ATPase, C-terminal domain"/>
    <property type="match status" value="1"/>
</dbReference>
<dbReference type="SUPFAM" id="SSF55785">
    <property type="entry name" value="PYP-like sensor domain (PAS domain)"/>
    <property type="match status" value="1"/>
</dbReference>
<evidence type="ECO:0000259" key="17">
    <source>
        <dbReference type="PROSITE" id="PS50113"/>
    </source>
</evidence>
<dbReference type="InterPro" id="IPR003661">
    <property type="entry name" value="HisK_dim/P_dom"/>
</dbReference>
<feature type="transmembrane region" description="Helical" evidence="14">
    <location>
        <begin position="287"/>
        <end position="307"/>
    </location>
</feature>
<keyword evidence="19" id="KW-1185">Reference proteome</keyword>
<dbReference type="PANTHER" id="PTHR43065">
    <property type="entry name" value="SENSOR HISTIDINE KINASE"/>
    <property type="match status" value="1"/>
</dbReference>
<evidence type="ECO:0000256" key="5">
    <source>
        <dbReference type="ARBA" id="ARBA00022553"/>
    </source>
</evidence>
<evidence type="ECO:0000256" key="10">
    <source>
        <dbReference type="ARBA" id="ARBA00022840"/>
    </source>
</evidence>
<protein>
    <recommendedName>
        <fullName evidence="3">histidine kinase</fullName>
        <ecNumber evidence="3">2.7.13.3</ecNumber>
    </recommendedName>
</protein>
<dbReference type="Proteomes" id="UP001232445">
    <property type="component" value="Unassembled WGS sequence"/>
</dbReference>
<keyword evidence="9" id="KW-0418">Kinase</keyword>
<comment type="catalytic activity">
    <reaction evidence="1">
        <text>ATP + protein L-histidine = ADP + protein N-phospho-L-histidine.</text>
        <dbReference type="EC" id="2.7.13.3"/>
    </reaction>
</comment>
<dbReference type="RefSeq" id="WP_307342411.1">
    <property type="nucleotide sequence ID" value="NZ_JAUSUQ010000015.1"/>
</dbReference>
<dbReference type="SUPFAM" id="SSF55874">
    <property type="entry name" value="ATPase domain of HSP90 chaperone/DNA topoisomerase II/histidine kinase"/>
    <property type="match status" value="1"/>
</dbReference>
<evidence type="ECO:0000313" key="19">
    <source>
        <dbReference type="Proteomes" id="UP001232445"/>
    </source>
</evidence>
<evidence type="ECO:0000256" key="13">
    <source>
        <dbReference type="ARBA" id="ARBA00023136"/>
    </source>
</evidence>
<sequence>MDLTALYNRLVSPLRKSIRLKYVVLFAITFIIPTLIIYQLIVGYAKQTIEQDIINTNVVTTDGMVKRLNNELTDVVLQLRLIVGNVEDHQLDVERIFHRSKLAISQSSIIHSIYLLNEDQLILFEAPFAPDIEPVYYDYPYFSQVYWSRNYAVSDFVTNPRGEGVVTVAIPVLSDRQQFKGVLIAELSNDYLSEVLKSFSVTNGHFSFLIDSQGRVIASTNEREIGVDLSAEAVFGHLDHDLYGVLKDHYRDEKSIIAYQTLRDGWSLVFGVPEYIAYEPIQKLSSVLTISFASILALSLLFIWTGMRNIVYPIVRLTNYAKRYREQIYYEPEENIYKYPDDELGELWKTIISVGNSNYQKQKMLEEKERYLQDVLEGIPYGIITINKEAKISYVNKQFENMVGYCRKDMIGKPLSQLPIKQDDDFLLLDALSSESSQGESESYIINSEGQKLIVKICTARFYNEQQEVIGSIAVLQDISQMKLLESRLKQNDKLALIGQITTGIAHEIKNPLAILSGSTELLLESAEEAACTEEVKELSLDIYQVVQRMKDTVNNFLSFAKINKRNKELIDIKDVMEEVLHLVRLKLRECRVIVDRHYAHPFKLIGQRDQLIQAFLNLVLNAIEAMPDGGTLTVSIGTEGVGDHSKEKVVTITDTGAGIPEKDLEWLFDPFFSTKESGNGLGLTIARDIISEHNGELTIDSLVGEGTKVQCRFAQDRVREELI</sequence>
<comment type="subcellular location">
    <subcellularLocation>
        <location evidence="2">Cell membrane</location>
        <topology evidence="2">Multi-pass membrane protein</topology>
    </subcellularLocation>
</comment>
<keyword evidence="10" id="KW-0067">ATP-binding</keyword>
<dbReference type="InterPro" id="IPR033479">
    <property type="entry name" value="dCache_1"/>
</dbReference>
<dbReference type="SUPFAM" id="SSF47384">
    <property type="entry name" value="Homodimeric domain of signal transducing histidine kinase"/>
    <property type="match status" value="1"/>
</dbReference>
<feature type="domain" description="Histidine kinase" evidence="15">
    <location>
        <begin position="504"/>
        <end position="718"/>
    </location>
</feature>
<dbReference type="InterPro" id="IPR035965">
    <property type="entry name" value="PAS-like_dom_sf"/>
</dbReference>
<accession>A0ABU0CVX0</accession>
<feature type="domain" description="PAC" evidence="17">
    <location>
        <begin position="439"/>
        <end position="491"/>
    </location>
</feature>
<dbReference type="InterPro" id="IPR004358">
    <property type="entry name" value="Sig_transdc_His_kin-like_C"/>
</dbReference>
<evidence type="ECO:0000256" key="3">
    <source>
        <dbReference type="ARBA" id="ARBA00012438"/>
    </source>
</evidence>
<evidence type="ECO:0000256" key="6">
    <source>
        <dbReference type="ARBA" id="ARBA00022679"/>
    </source>
</evidence>
<dbReference type="EC" id="2.7.13.3" evidence="3"/>
<keyword evidence="13 14" id="KW-0472">Membrane</keyword>
<dbReference type="SMART" id="SM00091">
    <property type="entry name" value="PAS"/>
    <property type="match status" value="1"/>
</dbReference>
<dbReference type="Gene3D" id="1.10.287.130">
    <property type="match status" value="1"/>
</dbReference>
<dbReference type="InterPro" id="IPR036890">
    <property type="entry name" value="HATPase_C_sf"/>
</dbReference>
<dbReference type="PANTHER" id="PTHR43065:SF10">
    <property type="entry name" value="PEROXIDE STRESS-ACTIVATED HISTIDINE KINASE MAK3"/>
    <property type="match status" value="1"/>
</dbReference>
<dbReference type="PROSITE" id="PS50109">
    <property type="entry name" value="HIS_KIN"/>
    <property type="match status" value="1"/>
</dbReference>
<evidence type="ECO:0000256" key="1">
    <source>
        <dbReference type="ARBA" id="ARBA00000085"/>
    </source>
</evidence>
<dbReference type="InterPro" id="IPR003594">
    <property type="entry name" value="HATPase_dom"/>
</dbReference>
<dbReference type="InterPro" id="IPR000014">
    <property type="entry name" value="PAS"/>
</dbReference>
<dbReference type="Gene3D" id="6.10.340.10">
    <property type="match status" value="1"/>
</dbReference>
<dbReference type="Pfam" id="PF00512">
    <property type="entry name" value="HisKA"/>
    <property type="match status" value="1"/>
</dbReference>
<reference evidence="18 19" key="1">
    <citation type="submission" date="2023-07" db="EMBL/GenBank/DDBJ databases">
        <title>Genomic Encyclopedia of Type Strains, Phase IV (KMG-IV): sequencing the most valuable type-strain genomes for metagenomic binning, comparative biology and taxonomic classification.</title>
        <authorList>
            <person name="Goeker M."/>
        </authorList>
    </citation>
    <scope>NUCLEOTIDE SEQUENCE [LARGE SCALE GENOMIC DNA]</scope>
    <source>
        <strain evidence="18 19">DSM 17740</strain>
    </source>
</reference>
<name>A0ABU0CVX0_9BACI</name>
<dbReference type="EMBL" id="JAUSUQ010000015">
    <property type="protein sequence ID" value="MDQ0340570.1"/>
    <property type="molecule type" value="Genomic_DNA"/>
</dbReference>
<dbReference type="NCBIfam" id="TIGR00229">
    <property type="entry name" value="sensory_box"/>
    <property type="match status" value="1"/>
</dbReference>
<evidence type="ECO:0000259" key="15">
    <source>
        <dbReference type="PROSITE" id="PS50109"/>
    </source>
</evidence>
<evidence type="ECO:0000256" key="4">
    <source>
        <dbReference type="ARBA" id="ARBA00022475"/>
    </source>
</evidence>
<evidence type="ECO:0000256" key="14">
    <source>
        <dbReference type="SAM" id="Phobius"/>
    </source>
</evidence>
<gene>
    <name evidence="18" type="ORF">J2S00_003394</name>
</gene>
<evidence type="ECO:0000256" key="8">
    <source>
        <dbReference type="ARBA" id="ARBA00022741"/>
    </source>
</evidence>
<keyword evidence="4" id="KW-1003">Cell membrane</keyword>
<dbReference type="PRINTS" id="PR00344">
    <property type="entry name" value="BCTRLSENSOR"/>
</dbReference>
<keyword evidence="11 14" id="KW-1133">Transmembrane helix</keyword>
<evidence type="ECO:0000259" key="16">
    <source>
        <dbReference type="PROSITE" id="PS50112"/>
    </source>
</evidence>
<dbReference type="PROSITE" id="PS50113">
    <property type="entry name" value="PAC"/>
    <property type="match status" value="1"/>
</dbReference>
<dbReference type="CDD" id="cd00082">
    <property type="entry name" value="HisKA"/>
    <property type="match status" value="1"/>
</dbReference>
<proteinExistence type="predicted"/>
<dbReference type="InterPro" id="IPR005467">
    <property type="entry name" value="His_kinase_dom"/>
</dbReference>
<dbReference type="Pfam" id="PF02518">
    <property type="entry name" value="HATPase_c"/>
    <property type="match status" value="1"/>
</dbReference>
<evidence type="ECO:0000256" key="2">
    <source>
        <dbReference type="ARBA" id="ARBA00004651"/>
    </source>
</evidence>
<keyword evidence="6" id="KW-0808">Transferase</keyword>
<dbReference type="Pfam" id="PF13426">
    <property type="entry name" value="PAS_9"/>
    <property type="match status" value="1"/>
</dbReference>
<organism evidence="18 19">
    <name type="scientific">Caldalkalibacillus uzonensis</name>
    <dbReference type="NCBI Taxonomy" id="353224"/>
    <lineage>
        <taxon>Bacteria</taxon>
        <taxon>Bacillati</taxon>
        <taxon>Bacillota</taxon>
        <taxon>Bacilli</taxon>
        <taxon>Bacillales</taxon>
        <taxon>Bacillaceae</taxon>
        <taxon>Caldalkalibacillus</taxon>
    </lineage>
</organism>
<evidence type="ECO:0000256" key="12">
    <source>
        <dbReference type="ARBA" id="ARBA00023012"/>
    </source>
</evidence>
<keyword evidence="12" id="KW-0902">Two-component regulatory system</keyword>
<evidence type="ECO:0000256" key="11">
    <source>
        <dbReference type="ARBA" id="ARBA00022989"/>
    </source>
</evidence>
<dbReference type="CDD" id="cd00130">
    <property type="entry name" value="PAS"/>
    <property type="match status" value="1"/>
</dbReference>
<feature type="domain" description="PAS" evidence="16">
    <location>
        <begin position="368"/>
        <end position="413"/>
    </location>
</feature>
<dbReference type="CDD" id="cd18774">
    <property type="entry name" value="PDC2_HK_sensor"/>
    <property type="match status" value="1"/>
</dbReference>
<comment type="caution">
    <text evidence="18">The sequence shown here is derived from an EMBL/GenBank/DDBJ whole genome shotgun (WGS) entry which is preliminary data.</text>
</comment>
<feature type="transmembrane region" description="Helical" evidence="14">
    <location>
        <begin position="20"/>
        <end position="41"/>
    </location>
</feature>
<dbReference type="Pfam" id="PF02743">
    <property type="entry name" value="dCache_1"/>
    <property type="match status" value="1"/>
</dbReference>
<evidence type="ECO:0000256" key="9">
    <source>
        <dbReference type="ARBA" id="ARBA00022777"/>
    </source>
</evidence>
<keyword evidence="7 14" id="KW-0812">Transmembrane</keyword>
<dbReference type="PROSITE" id="PS50112">
    <property type="entry name" value="PAS"/>
    <property type="match status" value="1"/>
</dbReference>
<keyword evidence="5" id="KW-0597">Phosphoprotein</keyword>
<evidence type="ECO:0000256" key="7">
    <source>
        <dbReference type="ARBA" id="ARBA00022692"/>
    </source>
</evidence>
<keyword evidence="8" id="KW-0547">Nucleotide-binding</keyword>
<dbReference type="InterPro" id="IPR036097">
    <property type="entry name" value="HisK_dim/P_sf"/>
</dbReference>